<evidence type="ECO:0000259" key="8">
    <source>
        <dbReference type="Pfam" id="PF04893"/>
    </source>
</evidence>
<feature type="transmembrane region" description="Helical" evidence="6">
    <location>
        <begin position="306"/>
        <end position="326"/>
    </location>
</feature>
<proteinExistence type="inferred from homology"/>
<evidence type="ECO:0000256" key="1">
    <source>
        <dbReference type="ARBA" id="ARBA00004141"/>
    </source>
</evidence>
<dbReference type="InterPro" id="IPR039765">
    <property type="entry name" value="Yip5/YIPF1/YIPF2"/>
</dbReference>
<keyword evidence="5 6" id="KW-0472">Membrane</keyword>
<evidence type="ECO:0000313" key="9">
    <source>
        <dbReference type="EMBL" id="CAD9361499.1"/>
    </source>
</evidence>
<dbReference type="PANTHER" id="PTHR12822">
    <property type="entry name" value="PROTEIN YIPF"/>
    <property type="match status" value="1"/>
</dbReference>
<feature type="compositionally biased region" description="Acidic residues" evidence="7">
    <location>
        <begin position="1"/>
        <end position="11"/>
    </location>
</feature>
<comment type="subcellular location">
    <subcellularLocation>
        <location evidence="6">Golgi apparatus membrane</location>
        <topology evidence="6">Multi-pass membrane protein</topology>
    </subcellularLocation>
    <subcellularLocation>
        <location evidence="1">Membrane</location>
        <topology evidence="1">Multi-pass membrane protein</topology>
    </subcellularLocation>
</comment>
<dbReference type="GO" id="GO:0016192">
    <property type="term" value="P:vesicle-mediated transport"/>
    <property type="evidence" value="ECO:0007669"/>
    <property type="project" value="InterPro"/>
</dbReference>
<accession>A0A7S2A9M3</accession>
<feature type="transmembrane region" description="Helical" evidence="6">
    <location>
        <begin position="176"/>
        <end position="195"/>
    </location>
</feature>
<keyword evidence="3 6" id="KW-0812">Transmembrane</keyword>
<dbReference type="EMBL" id="HBGO01037731">
    <property type="protein sequence ID" value="CAD9361499.1"/>
    <property type="molecule type" value="Transcribed_RNA"/>
</dbReference>
<reference evidence="9" key="1">
    <citation type="submission" date="2021-01" db="EMBL/GenBank/DDBJ databases">
        <authorList>
            <person name="Corre E."/>
            <person name="Pelletier E."/>
            <person name="Niang G."/>
            <person name="Scheremetjew M."/>
            <person name="Finn R."/>
            <person name="Kale V."/>
            <person name="Holt S."/>
            <person name="Cochrane G."/>
            <person name="Meng A."/>
            <person name="Brown T."/>
            <person name="Cohen L."/>
        </authorList>
    </citation>
    <scope>NUCLEOTIDE SEQUENCE</scope>
    <source>
        <strain evidence="9">Grunow 1884</strain>
    </source>
</reference>
<sequence length="329" mass="35399">MMDSQQPEDGEFPPNPFLSNPDDVVGINHSGYNSHASDGFGMQSLGSVQQQLPMPVPPAPSSGEFEPSSFAPVDSGYVGSGTMDSSFSGAGGNNEGSARGGATNVAAEATTRGAGLFSNAQRCCSVDTYRAYYDVDTTDIANRIVASITMCNIPDGFRHNALGVNGGKGPDLYGPFWITTTLVFFLAVTSNMHSYLHADAKSFEADISHLVHALWVLYTYSFVLPGLLFVVFRCFAIQMPLMELVNLYGYSLIPYYGAAVLCLIPAGWLEWLVLLAATCVSCLLILRNVAGPVLSSGVSQEKAAIILGKIMGYHVLFLLAMKFMFYHHK</sequence>
<dbReference type="PANTHER" id="PTHR12822:SF2">
    <property type="entry name" value="PROTEIN YIPF"/>
    <property type="match status" value="1"/>
</dbReference>
<evidence type="ECO:0000256" key="3">
    <source>
        <dbReference type="ARBA" id="ARBA00022692"/>
    </source>
</evidence>
<dbReference type="AlphaFoldDB" id="A0A7S2A9M3"/>
<feature type="transmembrane region" description="Helical" evidence="6">
    <location>
        <begin position="247"/>
        <end position="266"/>
    </location>
</feature>
<feature type="region of interest" description="Disordered" evidence="7">
    <location>
        <begin position="1"/>
        <end position="42"/>
    </location>
</feature>
<feature type="domain" description="Yip1" evidence="8">
    <location>
        <begin position="169"/>
        <end position="319"/>
    </location>
</feature>
<evidence type="ECO:0000256" key="5">
    <source>
        <dbReference type="ARBA" id="ARBA00023136"/>
    </source>
</evidence>
<evidence type="ECO:0000256" key="7">
    <source>
        <dbReference type="SAM" id="MobiDB-lite"/>
    </source>
</evidence>
<dbReference type="GO" id="GO:0031267">
    <property type="term" value="F:small GTPase binding"/>
    <property type="evidence" value="ECO:0007669"/>
    <property type="project" value="InterPro"/>
</dbReference>
<evidence type="ECO:0000256" key="6">
    <source>
        <dbReference type="RuleBase" id="RU361264"/>
    </source>
</evidence>
<comment type="similarity">
    <text evidence="2 6">Belongs to the YIP1 family.</text>
</comment>
<evidence type="ECO:0000256" key="4">
    <source>
        <dbReference type="ARBA" id="ARBA00022989"/>
    </source>
</evidence>
<feature type="transmembrane region" description="Helical" evidence="6">
    <location>
        <begin position="215"/>
        <end position="235"/>
    </location>
</feature>
<feature type="transmembrane region" description="Helical" evidence="6">
    <location>
        <begin position="272"/>
        <end position="294"/>
    </location>
</feature>
<name>A0A7S2A9M3_TRICV</name>
<gene>
    <name evidence="9" type="ORF">OSIN01602_LOCUS21820</name>
</gene>
<dbReference type="InterPro" id="IPR006977">
    <property type="entry name" value="Yip1_dom"/>
</dbReference>
<dbReference type="GO" id="GO:0000139">
    <property type="term" value="C:Golgi membrane"/>
    <property type="evidence" value="ECO:0007669"/>
    <property type="project" value="UniProtKB-SubCell"/>
</dbReference>
<keyword evidence="4 6" id="KW-1133">Transmembrane helix</keyword>
<evidence type="ECO:0000256" key="2">
    <source>
        <dbReference type="ARBA" id="ARBA00010596"/>
    </source>
</evidence>
<dbReference type="Pfam" id="PF04893">
    <property type="entry name" value="Yip1"/>
    <property type="match status" value="1"/>
</dbReference>
<organism evidence="9">
    <name type="scientific">Trieres chinensis</name>
    <name type="common">Marine centric diatom</name>
    <name type="synonym">Odontella sinensis</name>
    <dbReference type="NCBI Taxonomy" id="1514140"/>
    <lineage>
        <taxon>Eukaryota</taxon>
        <taxon>Sar</taxon>
        <taxon>Stramenopiles</taxon>
        <taxon>Ochrophyta</taxon>
        <taxon>Bacillariophyta</taxon>
        <taxon>Mediophyceae</taxon>
        <taxon>Biddulphiophycidae</taxon>
        <taxon>Eupodiscales</taxon>
        <taxon>Parodontellaceae</taxon>
        <taxon>Trieres</taxon>
    </lineage>
</organism>
<protein>
    <recommendedName>
        <fullName evidence="6">Protein YIPF</fullName>
    </recommendedName>
</protein>